<keyword evidence="2" id="KW-0963">Cytoplasm</keyword>
<evidence type="ECO:0000256" key="1">
    <source>
        <dbReference type="ARBA" id="ARBA00007768"/>
    </source>
</evidence>
<evidence type="ECO:0000256" key="2">
    <source>
        <dbReference type="HAMAP-Rule" id="MF_00795"/>
    </source>
</evidence>
<gene>
    <name evidence="2" type="primary">cutC</name>
    <name evidence="3" type="ORF">JOD45_002790</name>
</gene>
<dbReference type="HAMAP" id="MF_00795">
    <property type="entry name" value="CutC"/>
    <property type="match status" value="1"/>
</dbReference>
<dbReference type="RefSeq" id="WP_205004444.1">
    <property type="nucleotide sequence ID" value="NZ_JAFBER010000023.1"/>
</dbReference>
<dbReference type="PANTHER" id="PTHR12598:SF0">
    <property type="entry name" value="COPPER HOMEOSTASIS PROTEIN CUTC HOMOLOG"/>
    <property type="match status" value="1"/>
</dbReference>
<comment type="caution">
    <text evidence="3">The sequence shown here is derived from an EMBL/GenBank/DDBJ whole genome shotgun (WGS) entry which is preliminary data.</text>
</comment>
<proteinExistence type="inferred from homology"/>
<evidence type="ECO:0000313" key="3">
    <source>
        <dbReference type="EMBL" id="MBM7646560.1"/>
    </source>
</evidence>
<evidence type="ECO:0000313" key="4">
    <source>
        <dbReference type="Proteomes" id="UP000808914"/>
    </source>
</evidence>
<comment type="similarity">
    <text evidence="1 2">Belongs to the CutC family.</text>
</comment>
<sequence>MIIEVIATNLQDAVDAERYGADRIELVSAISEDGLTPSFGLIKQVVDKVNIPVQVMIRPHSHSFSYTADDMAVMLQDIDIVKEIGAAGIVVGALDDSGGIADEQLHLLLERAGNLSVTFHRAFDHVADQEKALEQLTAFSQIDRILTSGKAQTADKGSKQIKKLVDQTRDSHIKILAGSGLKPKGLKDFILSTGVQEIHLGSGVRKDKSYLKGIDPDRLSLVKEICSALSI</sequence>
<dbReference type="Gene3D" id="3.20.20.380">
    <property type="entry name" value="Copper homeostasis (CutC) domain"/>
    <property type="match status" value="1"/>
</dbReference>
<dbReference type="Pfam" id="PF03932">
    <property type="entry name" value="CutC"/>
    <property type="match status" value="1"/>
</dbReference>
<organism evidence="3 4">
    <name type="scientific">Scopulibacillus daqui</name>
    <dbReference type="NCBI Taxonomy" id="1469162"/>
    <lineage>
        <taxon>Bacteria</taxon>
        <taxon>Bacillati</taxon>
        <taxon>Bacillota</taxon>
        <taxon>Bacilli</taxon>
        <taxon>Bacillales</taxon>
        <taxon>Sporolactobacillaceae</taxon>
        <taxon>Scopulibacillus</taxon>
    </lineage>
</organism>
<dbReference type="InterPro" id="IPR005627">
    <property type="entry name" value="CutC-like"/>
</dbReference>
<dbReference type="InterPro" id="IPR036822">
    <property type="entry name" value="CutC-like_dom_sf"/>
</dbReference>
<dbReference type="SUPFAM" id="SSF110395">
    <property type="entry name" value="CutC-like"/>
    <property type="match status" value="1"/>
</dbReference>
<reference evidence="3 4" key="1">
    <citation type="submission" date="2021-01" db="EMBL/GenBank/DDBJ databases">
        <title>Genomic Encyclopedia of Type Strains, Phase IV (KMG-IV): sequencing the most valuable type-strain genomes for metagenomic binning, comparative biology and taxonomic classification.</title>
        <authorList>
            <person name="Goeker M."/>
        </authorList>
    </citation>
    <scope>NUCLEOTIDE SEQUENCE [LARGE SCALE GENOMIC DNA]</scope>
    <source>
        <strain evidence="3 4">DSM 28236</strain>
    </source>
</reference>
<protein>
    <recommendedName>
        <fullName evidence="2">PF03932 family protein CutC</fullName>
    </recommendedName>
</protein>
<comment type="subcellular location">
    <subcellularLocation>
        <location evidence="2">Cytoplasm</location>
    </subcellularLocation>
</comment>
<comment type="caution">
    <text evidence="2">Once thought to be involved in copper homeostasis, experiments in E.coli have shown this is not the case.</text>
</comment>
<keyword evidence="4" id="KW-1185">Reference proteome</keyword>
<dbReference type="PANTHER" id="PTHR12598">
    <property type="entry name" value="COPPER HOMEOSTASIS PROTEIN CUTC"/>
    <property type="match status" value="1"/>
</dbReference>
<accession>A0ABS2Q406</accession>
<dbReference type="Proteomes" id="UP000808914">
    <property type="component" value="Unassembled WGS sequence"/>
</dbReference>
<dbReference type="EMBL" id="JAFBER010000023">
    <property type="protein sequence ID" value="MBM7646560.1"/>
    <property type="molecule type" value="Genomic_DNA"/>
</dbReference>
<name>A0ABS2Q406_9BACL</name>